<evidence type="ECO:0000256" key="2">
    <source>
        <dbReference type="ARBA" id="ARBA00022448"/>
    </source>
</evidence>
<name>A0A8J2T5Q9_ZYGB2</name>
<dbReference type="InterPro" id="IPR017147">
    <property type="entry name" value="Tricalbin"/>
</dbReference>
<keyword evidence="16" id="KW-1185">Reference proteome</keyword>
<feature type="region of interest" description="Disordered" evidence="11">
    <location>
        <begin position="808"/>
        <end position="828"/>
    </location>
</feature>
<dbReference type="Gene3D" id="2.60.40.150">
    <property type="entry name" value="C2 domain"/>
    <property type="match status" value="4"/>
</dbReference>
<dbReference type="PANTHER" id="PTHR46980">
    <property type="entry name" value="TRICALBIN-1-RELATED"/>
    <property type="match status" value="1"/>
</dbReference>
<dbReference type="GO" id="GO:0071944">
    <property type="term" value="C:cell periphery"/>
    <property type="evidence" value="ECO:0007669"/>
    <property type="project" value="UniProtKB-ARBA"/>
</dbReference>
<evidence type="ECO:0000313" key="15">
    <source>
        <dbReference type="EMBL" id="CDF89602.1"/>
    </source>
</evidence>
<organism evidence="15 16">
    <name type="scientific">Zygosaccharomyces bailii (strain CLIB 213 / ATCC 58445 / CBS 680 / BCRC 21525 / NBRC 1098 / NCYC 1416 / NRRL Y-2227)</name>
    <dbReference type="NCBI Taxonomy" id="1333698"/>
    <lineage>
        <taxon>Eukaryota</taxon>
        <taxon>Fungi</taxon>
        <taxon>Dikarya</taxon>
        <taxon>Ascomycota</taxon>
        <taxon>Saccharomycotina</taxon>
        <taxon>Saccharomycetes</taxon>
        <taxon>Saccharomycetales</taxon>
        <taxon>Saccharomycetaceae</taxon>
        <taxon>Zygosaccharomyces</taxon>
    </lineage>
</organism>
<evidence type="ECO:0000256" key="4">
    <source>
        <dbReference type="ARBA" id="ARBA00022692"/>
    </source>
</evidence>
<dbReference type="CDD" id="cd04052">
    <property type="entry name" value="C2B_Tricalbin-like"/>
    <property type="match status" value="1"/>
</dbReference>
<keyword evidence="8" id="KW-0445">Lipid transport</keyword>
<feature type="domain" description="C2" evidence="13">
    <location>
        <begin position="641"/>
        <end position="758"/>
    </location>
</feature>
<accession>A0A8J2T5Q9</accession>
<dbReference type="FunFam" id="2.60.40.150:FF:000226">
    <property type="entry name" value="Tcb1p"/>
    <property type="match status" value="1"/>
</dbReference>
<keyword evidence="10 12" id="KW-0472">Membrane</keyword>
<feature type="compositionally biased region" description="Basic and acidic residues" evidence="11">
    <location>
        <begin position="19"/>
        <end position="57"/>
    </location>
</feature>
<evidence type="ECO:0000256" key="8">
    <source>
        <dbReference type="ARBA" id="ARBA00023055"/>
    </source>
</evidence>
<dbReference type="OrthoDB" id="1029639at2759"/>
<dbReference type="GO" id="GO:0006869">
    <property type="term" value="P:lipid transport"/>
    <property type="evidence" value="ECO:0007669"/>
    <property type="project" value="UniProtKB-KW"/>
</dbReference>
<dbReference type="SMART" id="SM00239">
    <property type="entry name" value="C2"/>
    <property type="match status" value="4"/>
</dbReference>
<dbReference type="GO" id="GO:0005789">
    <property type="term" value="C:endoplasmic reticulum membrane"/>
    <property type="evidence" value="ECO:0007669"/>
    <property type="project" value="UniProtKB-SubCell"/>
</dbReference>
<evidence type="ECO:0000256" key="12">
    <source>
        <dbReference type="SAM" id="Phobius"/>
    </source>
</evidence>
<dbReference type="SUPFAM" id="SSF49562">
    <property type="entry name" value="C2 domain (Calcium/lipid-binding domain, CaLB)"/>
    <property type="match status" value="4"/>
</dbReference>
<feature type="domain" description="C2" evidence="13">
    <location>
        <begin position="367"/>
        <end position="489"/>
    </location>
</feature>
<feature type="transmembrane region" description="Helical" evidence="12">
    <location>
        <begin position="277"/>
        <end position="297"/>
    </location>
</feature>
<dbReference type="InterPro" id="IPR037756">
    <property type="entry name" value="C2D_Tricalbin"/>
</dbReference>
<proteinExistence type="predicted"/>
<evidence type="ECO:0000256" key="5">
    <source>
        <dbReference type="ARBA" id="ARBA00022737"/>
    </source>
</evidence>
<evidence type="ECO:0000313" key="16">
    <source>
        <dbReference type="Proteomes" id="UP000019375"/>
    </source>
</evidence>
<dbReference type="AlphaFoldDB" id="A0A8J2T5Q9"/>
<dbReference type="InterPro" id="IPR031468">
    <property type="entry name" value="SMP_LBD"/>
</dbReference>
<dbReference type="PANTHER" id="PTHR46980:SF2">
    <property type="entry name" value="TRICALBIN-1-RELATED"/>
    <property type="match status" value="1"/>
</dbReference>
<dbReference type="InterPro" id="IPR037765">
    <property type="entry name" value="C2B_Tricalbin"/>
</dbReference>
<evidence type="ECO:0000256" key="1">
    <source>
        <dbReference type="ARBA" id="ARBA00004586"/>
    </source>
</evidence>
<evidence type="ECO:0000256" key="7">
    <source>
        <dbReference type="ARBA" id="ARBA00022989"/>
    </source>
</evidence>
<dbReference type="Pfam" id="PF24920">
    <property type="entry name" value="C2_TCB1"/>
    <property type="match status" value="1"/>
</dbReference>
<feature type="transmembrane region" description="Helical" evidence="12">
    <location>
        <begin position="113"/>
        <end position="146"/>
    </location>
</feature>
<evidence type="ECO:0000259" key="14">
    <source>
        <dbReference type="PROSITE" id="PS51847"/>
    </source>
</evidence>
<dbReference type="EMBL" id="HG316457">
    <property type="protein sequence ID" value="CDF89602.1"/>
    <property type="molecule type" value="Genomic_DNA"/>
</dbReference>
<keyword evidence="3" id="KW-0597">Phosphoprotein</keyword>
<dbReference type="GO" id="GO:0008289">
    <property type="term" value="F:lipid binding"/>
    <property type="evidence" value="ECO:0007669"/>
    <property type="project" value="UniProtKB-KW"/>
</dbReference>
<gene>
    <name evidence="15" type="ORF">BN860_08196g</name>
</gene>
<dbReference type="PIRSF" id="PIRSF037232">
    <property type="entry name" value="Tricalbin"/>
    <property type="match status" value="1"/>
</dbReference>
<dbReference type="PRINTS" id="PR00360">
    <property type="entry name" value="C2DOMAIN"/>
</dbReference>
<feature type="domain" description="SMP-LTD" evidence="14">
    <location>
        <begin position="173"/>
        <end position="376"/>
    </location>
</feature>
<keyword evidence="4 12" id="KW-0812">Transmembrane</keyword>
<evidence type="ECO:0000256" key="3">
    <source>
        <dbReference type="ARBA" id="ARBA00022553"/>
    </source>
</evidence>
<evidence type="ECO:0000256" key="11">
    <source>
        <dbReference type="SAM" id="MobiDB-lite"/>
    </source>
</evidence>
<keyword evidence="9" id="KW-0446">Lipid-binding</keyword>
<dbReference type="CDD" id="cd04044">
    <property type="entry name" value="C2A_Tricalbin-like"/>
    <property type="match status" value="1"/>
</dbReference>
<feature type="compositionally biased region" description="Polar residues" evidence="11">
    <location>
        <begin position="1"/>
        <end position="18"/>
    </location>
</feature>
<evidence type="ECO:0000256" key="6">
    <source>
        <dbReference type="ARBA" id="ARBA00022824"/>
    </source>
</evidence>
<dbReference type="Pfam" id="PF00168">
    <property type="entry name" value="C2"/>
    <property type="match status" value="4"/>
</dbReference>
<comment type="subcellular location">
    <subcellularLocation>
        <location evidence="1">Endoplasmic reticulum membrane</location>
    </subcellularLocation>
</comment>
<keyword evidence="7 12" id="KW-1133">Transmembrane helix</keyword>
<dbReference type="GO" id="GO:0061817">
    <property type="term" value="P:endoplasmic reticulum-plasma membrane tethering"/>
    <property type="evidence" value="ECO:0007669"/>
    <property type="project" value="InterPro"/>
</dbReference>
<keyword evidence="5" id="KW-0677">Repeat</keyword>
<dbReference type="InterPro" id="IPR037761">
    <property type="entry name" value="C2A_Tricalbin"/>
</dbReference>
<dbReference type="PROSITE" id="PS51847">
    <property type="entry name" value="SMP"/>
    <property type="match status" value="1"/>
</dbReference>
<dbReference type="CDD" id="cd04045">
    <property type="entry name" value="C2C_Tricalbin-like"/>
    <property type="match status" value="1"/>
</dbReference>
<dbReference type="InterPro" id="IPR052455">
    <property type="entry name" value="Tricalbin_domain"/>
</dbReference>
<protein>
    <submittedName>
        <fullName evidence="15">ZYBA0S04-08196g1_1</fullName>
    </submittedName>
</protein>
<dbReference type="InterPro" id="IPR035892">
    <property type="entry name" value="C2_domain_sf"/>
</dbReference>
<keyword evidence="2" id="KW-0813">Transport</keyword>
<dbReference type="CDD" id="cd21678">
    <property type="entry name" value="SMP_TCB"/>
    <property type="match status" value="1"/>
</dbReference>
<dbReference type="InterPro" id="IPR056910">
    <property type="entry name" value="TCB1-3_C2"/>
</dbReference>
<dbReference type="InterPro" id="IPR000008">
    <property type="entry name" value="C2_dom"/>
</dbReference>
<evidence type="ECO:0000256" key="10">
    <source>
        <dbReference type="ARBA" id="ARBA00023136"/>
    </source>
</evidence>
<reference evidence="16" key="1">
    <citation type="journal article" date="2013" name="Genome Announc.">
        <title>Genome sequence of the food spoilage yeast Zygosaccharomyces bailii CLIB 213(T).</title>
        <authorList>
            <person name="Galeote V."/>
            <person name="Bigey F."/>
            <person name="Devillers H."/>
            <person name="Neuveglise C."/>
            <person name="Dequin S."/>
        </authorList>
    </citation>
    <scope>NUCLEOTIDE SEQUENCE [LARGE SCALE GENOMIC DNA]</scope>
    <source>
        <strain evidence="16">CLIB 213 / ATCC 58445 / CBS 680 / CCRC 21525 / NBRC 1098 / NCYC 1416 / NRRL Y-2227</strain>
    </source>
</reference>
<sequence length="1179" mass="132495">MVATESKGSQGAQYSNAGSDEKKNNDTPEVPKKNTEEKPSKTIDEKRAEENISNDEVVREPKEASYVGWRQIGGWQESDTLTAEDDLIDLSKETFLDNVLPDSAYGDWYHSLGIIFASGFLSFLIGYFKFSMASVFFVAVAASLYYRTSAKKYRSAIRDQVQRELTVQKIENDYESMEWTNNFLDKYWPLLEPGVSQMVVQNINPLLAATPYIPAFVKSIWIDQFTLGVKPPRIEHVKTFQNTKSDIVVMDWEVSLTPHDISDMNAKQMRNYVNQRLVIKAVIFGVRIPIYLSDFAMRAKTRIRFKLMTPYPHIDILNIQLLEIPEIDFAARPFGDYIFNGEVMDIPMFWPAIKQLIKVYVGPMLLPPFSMQLNIPQLLSGVYGAIGVLKITIKNAEDIKRSDGFITKTFNPYVSFGLSGEIVARTKAAKDTLNPVWNETKYILLASFTEPLTITAVNERESLKDKAVGRVEYNLSSLHDHHNQKNLSCNFLRNFKPAGTFNFDLHFFPTVSPKRMPDGTVEEPPDFNTGIARITIEEAKGLGKEHENVNAFVELYFNSKLIFTTPSASGDELVQWNQEHENVITDRRKSRYKILVKNSKGNVIGSIVQSLSDLVDRTQTGKKEIALNESNGQIKIGAIWKPVGLDIGTSAIAYTPPIGVLRVFLNKAEDLKNLEKVGKIDPYAKVLLNDNMKERTEAKSSTLNPIWNHAIYVAVTSPNQKLTIEVMDVETVGADRSVGKCDIKVDDMFHKGEDDRYTEFVDDKPRTARLVTRKGMKGAVTYYLAFYPCLPILTLDEMQEIDEARKKGEELQRLQEEAKNKPMSDEEKKTLDEELTRIADVKSVYTNKMKLDLDEILQYNAGVFSVTVLDGEMSQIGVYVQAFFDSGGQPRFVSPKIPTRTVQTGWNGDVMIKELEYSVTTFRVTKNRDSNKAEPCICEVNIPTIELVKNCYYKPSILTLSGEGSAKIMLQVSWFPVAVTKLPQADLISNSGDLKITAKSAENLISADRNGLSDPFLKFYINDDKTPVYKTKHVNKTLNPTWNESGTIEIHNRVNDYLRIKVMDWDAANSDDLIGRVVVPLSKVDPENPVDMDLPIVAEDGGDGGMLHLSFSFAPRYTNNAYKPEKKVGDIASKGLTSGFKAGTTVVTAGFDTIGKIGKTMFGGKKNHYVAQGIYNSAL</sequence>
<keyword evidence="6" id="KW-0256">Endoplasmic reticulum</keyword>
<dbReference type="PROSITE" id="PS50004">
    <property type="entry name" value="C2"/>
    <property type="match status" value="3"/>
</dbReference>
<dbReference type="Proteomes" id="UP000019375">
    <property type="component" value="Unassembled WGS sequence"/>
</dbReference>
<feature type="region of interest" description="Disordered" evidence="11">
    <location>
        <begin position="1"/>
        <end position="57"/>
    </location>
</feature>
<dbReference type="InterPro" id="IPR037762">
    <property type="entry name" value="C2C_Tricalbin"/>
</dbReference>
<dbReference type="CDD" id="cd04040">
    <property type="entry name" value="C2D_Tricalbin-like"/>
    <property type="match status" value="1"/>
</dbReference>
<dbReference type="Pfam" id="PF25669">
    <property type="entry name" value="SMP_MUG190-like"/>
    <property type="match status" value="1"/>
</dbReference>
<evidence type="ECO:0000256" key="9">
    <source>
        <dbReference type="ARBA" id="ARBA00023121"/>
    </source>
</evidence>
<evidence type="ECO:0000259" key="13">
    <source>
        <dbReference type="PROSITE" id="PS50004"/>
    </source>
</evidence>
<feature type="domain" description="C2" evidence="13">
    <location>
        <begin position="973"/>
        <end position="1094"/>
    </location>
</feature>